<dbReference type="InterPro" id="IPR004380">
    <property type="entry name" value="Asp_race"/>
</dbReference>
<name>A0ABQ1NH20_9BURK</name>
<evidence type="ECO:0008006" key="5">
    <source>
        <dbReference type="Google" id="ProtNLM"/>
    </source>
</evidence>
<dbReference type="InterPro" id="IPR033134">
    <property type="entry name" value="Asp/Glu_racemase_AS_2"/>
</dbReference>
<keyword evidence="4" id="KW-1185">Reference proteome</keyword>
<evidence type="ECO:0000256" key="1">
    <source>
        <dbReference type="ARBA" id="ARBA00007847"/>
    </source>
</evidence>
<evidence type="ECO:0000256" key="2">
    <source>
        <dbReference type="ARBA" id="ARBA00023235"/>
    </source>
</evidence>
<evidence type="ECO:0000313" key="4">
    <source>
        <dbReference type="Proteomes" id="UP000602004"/>
    </source>
</evidence>
<sequence length="506" mass="54316">MIRASMLNGKKFGVVGGLGPLASADVFFKLVKSTPASNDTEHVDVIFEQHPFRGAVVGSEATTQRKLYIFDMISSFEKRGVTTVVLPCFLSHTFIDELKANSPLQIVDMVEAVRSHVRRKFPAARRIGVLASDYTRRKGLFEKYFAEPAFEVVHPRPRDGVDLITEAVYGTHGIKSGNLSGRPVALLRDACEDLIAQGVQLIVPGLTEIALVAEEMGPFRVPLIDSNLAYAQYVIAGEYGLPEAIFKVGVVGGVGPAATVDFMQKIVRNTPANRDQDHIRLLIEQNPQIPDRTENLIGDGPDPTISLYATCKKLESGDADLIAIPCNTAHAFVERIQPYLGIPIVNMLTVTVRHLRETFPLLRSVGVLATSGTIASGVYEKALESQGLQQIVPAAALQARVMDAIYGPEGVKAGFTTGRCLDDIAAAIDGLIAEGVEVIVLGCTELPLLLPQTSFVGTTGARVNLVDPTDVLAQQCVALATAAAERPASGRLRSTHYSVAVTPPST</sequence>
<dbReference type="SUPFAM" id="SSF53681">
    <property type="entry name" value="Aspartate/glutamate racemase"/>
    <property type="match status" value="4"/>
</dbReference>
<dbReference type="PANTHER" id="PTHR21198:SF7">
    <property type="entry name" value="ASPARTATE-GLUTAMATE RACEMASE FAMILY"/>
    <property type="match status" value="1"/>
</dbReference>
<dbReference type="NCBIfam" id="TIGR00035">
    <property type="entry name" value="asp_race"/>
    <property type="match status" value="1"/>
</dbReference>
<proteinExistence type="inferred from homology"/>
<accession>A0ABQ1NH20</accession>
<dbReference type="EMBL" id="BMHL01000013">
    <property type="protein sequence ID" value="GGC62071.1"/>
    <property type="molecule type" value="Genomic_DNA"/>
</dbReference>
<dbReference type="InterPro" id="IPR018187">
    <property type="entry name" value="Asp/Glu_racemase_AS_1"/>
</dbReference>
<dbReference type="Gene3D" id="3.40.50.1860">
    <property type="match status" value="4"/>
</dbReference>
<protein>
    <recommendedName>
        <fullName evidence="5">Aspartate racemase</fullName>
    </recommendedName>
</protein>
<dbReference type="InterPro" id="IPR001920">
    <property type="entry name" value="Asp/Glu_race"/>
</dbReference>
<dbReference type="PANTHER" id="PTHR21198">
    <property type="entry name" value="GLUTAMATE RACEMASE"/>
    <property type="match status" value="1"/>
</dbReference>
<dbReference type="PROSITE" id="PS00923">
    <property type="entry name" value="ASP_GLU_RACEMASE_1"/>
    <property type="match status" value="1"/>
</dbReference>
<comment type="caution">
    <text evidence="3">The sequence shown here is derived from an EMBL/GenBank/DDBJ whole genome shotgun (WGS) entry which is preliminary data.</text>
</comment>
<comment type="similarity">
    <text evidence="1">Belongs to the aspartate/glutamate racemases family.</text>
</comment>
<dbReference type="PROSITE" id="PS00924">
    <property type="entry name" value="ASP_GLU_RACEMASE_2"/>
    <property type="match status" value="1"/>
</dbReference>
<dbReference type="Proteomes" id="UP000602004">
    <property type="component" value="Unassembled WGS sequence"/>
</dbReference>
<reference evidence="4" key="1">
    <citation type="journal article" date="2019" name="Int. J. Syst. Evol. Microbiol.">
        <title>The Global Catalogue of Microorganisms (GCM) 10K type strain sequencing project: providing services to taxonomists for standard genome sequencing and annotation.</title>
        <authorList>
            <consortium name="The Broad Institute Genomics Platform"/>
            <consortium name="The Broad Institute Genome Sequencing Center for Infectious Disease"/>
            <person name="Wu L."/>
            <person name="Ma J."/>
        </authorList>
    </citation>
    <scope>NUCLEOTIDE SEQUENCE [LARGE SCALE GENOMIC DNA]</scope>
    <source>
        <strain evidence="4">CGMCC 1.15103</strain>
    </source>
</reference>
<keyword evidence="2" id="KW-0413">Isomerase</keyword>
<organism evidence="3 4">
    <name type="scientific">Paraburkholderia caffeinilytica</name>
    <dbReference type="NCBI Taxonomy" id="1761016"/>
    <lineage>
        <taxon>Bacteria</taxon>
        <taxon>Pseudomonadati</taxon>
        <taxon>Pseudomonadota</taxon>
        <taxon>Betaproteobacteria</taxon>
        <taxon>Burkholderiales</taxon>
        <taxon>Burkholderiaceae</taxon>
        <taxon>Paraburkholderia</taxon>
    </lineage>
</organism>
<gene>
    <name evidence="3" type="ORF">GCM10011400_57300</name>
</gene>
<dbReference type="InterPro" id="IPR015942">
    <property type="entry name" value="Asp/Glu/hydantoin_racemase"/>
</dbReference>
<evidence type="ECO:0000313" key="3">
    <source>
        <dbReference type="EMBL" id="GGC62071.1"/>
    </source>
</evidence>
<dbReference type="RefSeq" id="WP_115776422.1">
    <property type="nucleotide sequence ID" value="NZ_BMHL01000013.1"/>
</dbReference>
<dbReference type="Pfam" id="PF01177">
    <property type="entry name" value="Asp_Glu_race"/>
    <property type="match status" value="2"/>
</dbReference>